<keyword evidence="3" id="KW-1185">Reference proteome</keyword>
<dbReference type="InterPro" id="IPR036291">
    <property type="entry name" value="NAD(P)-bd_dom_sf"/>
</dbReference>
<gene>
    <name evidence="2" type="ORF">UA08_01764</name>
</gene>
<dbReference type="SUPFAM" id="SSF51735">
    <property type="entry name" value="NAD(P)-binding Rossmann-fold domains"/>
    <property type="match status" value="1"/>
</dbReference>
<dbReference type="PANTHER" id="PTHR47534">
    <property type="entry name" value="YALI0E05731P"/>
    <property type="match status" value="1"/>
</dbReference>
<dbReference type="STRING" id="1441469.A0A1Q5QAW1"/>
<dbReference type="GO" id="GO:0016491">
    <property type="term" value="F:oxidoreductase activity"/>
    <property type="evidence" value="ECO:0007669"/>
    <property type="project" value="UniProtKB-KW"/>
</dbReference>
<reference evidence="2 3" key="1">
    <citation type="submission" date="2015-06" db="EMBL/GenBank/DDBJ databases">
        <title>Talaromyces atroroseus IBT 11181 draft genome.</title>
        <authorList>
            <person name="Rasmussen K.B."/>
            <person name="Rasmussen S."/>
            <person name="Petersen B."/>
            <person name="Sicheritz-Ponten T."/>
            <person name="Mortensen U.H."/>
            <person name="Thrane U."/>
        </authorList>
    </citation>
    <scope>NUCLEOTIDE SEQUENCE [LARGE SCALE GENOMIC DNA]</scope>
    <source>
        <strain evidence="2 3">IBT 11181</strain>
    </source>
</reference>
<name>A0A1Q5QAW1_TALAT</name>
<dbReference type="AlphaFoldDB" id="A0A1Q5QAW1"/>
<accession>A0A1Q5QAW1</accession>
<sequence>MVDLQAVIRSNTSLSRVNGPHVALFVGATSGIGLGILKEFTRSSANPRVYIVARNAAVAASIVDELRRLNSSAIFEIIEKDVSLIKDAEKVAEYVKAKESSLDLLCMSVGFFSLDGRKVALDTTEGLEASLTTRFYSRIRITQLLLPLLNQSQSPHVLSILAGGKEGPIHEDDLGLDRPENFYVSSANTQTATMMTLALEHLASENPRISFVHAFPGLVATPLMTRISSGIRGVLIRYLVAPVLSFFVRSVSEAGQRGLFTATSARYSVDDGIVPLAGGLQKVERSKGGVFLIDENGEAPDNEKVLEDLRKRGVDKKVWDHTMEVFADVSSG</sequence>
<organism evidence="2 3">
    <name type="scientific">Talaromyces atroroseus</name>
    <dbReference type="NCBI Taxonomy" id="1441469"/>
    <lineage>
        <taxon>Eukaryota</taxon>
        <taxon>Fungi</taxon>
        <taxon>Dikarya</taxon>
        <taxon>Ascomycota</taxon>
        <taxon>Pezizomycotina</taxon>
        <taxon>Eurotiomycetes</taxon>
        <taxon>Eurotiomycetidae</taxon>
        <taxon>Eurotiales</taxon>
        <taxon>Trichocomaceae</taxon>
        <taxon>Talaromyces</taxon>
        <taxon>Talaromyces sect. Trachyspermi</taxon>
    </lineage>
</organism>
<dbReference type="InterPro" id="IPR002347">
    <property type="entry name" value="SDR_fam"/>
</dbReference>
<comment type="caution">
    <text evidence="2">The sequence shown here is derived from an EMBL/GenBank/DDBJ whole genome shotgun (WGS) entry which is preliminary data.</text>
</comment>
<dbReference type="Pfam" id="PF00106">
    <property type="entry name" value="adh_short"/>
    <property type="match status" value="1"/>
</dbReference>
<evidence type="ECO:0000313" key="3">
    <source>
        <dbReference type="Proteomes" id="UP000214365"/>
    </source>
</evidence>
<evidence type="ECO:0000313" key="2">
    <source>
        <dbReference type="EMBL" id="OKL62948.1"/>
    </source>
</evidence>
<dbReference type="Proteomes" id="UP000214365">
    <property type="component" value="Unassembled WGS sequence"/>
</dbReference>
<proteinExistence type="predicted"/>
<dbReference type="EMBL" id="LFMY01000002">
    <property type="protein sequence ID" value="OKL62948.1"/>
    <property type="molecule type" value="Genomic_DNA"/>
</dbReference>
<dbReference type="Gene3D" id="3.40.50.720">
    <property type="entry name" value="NAD(P)-binding Rossmann-like Domain"/>
    <property type="match status" value="1"/>
</dbReference>
<dbReference type="GeneID" id="31001519"/>
<dbReference type="RefSeq" id="XP_020123069.1">
    <property type="nucleotide sequence ID" value="XM_020261464.1"/>
</dbReference>
<dbReference type="PANTHER" id="PTHR47534:SF3">
    <property type="entry name" value="ALCOHOL DEHYDROGENASE-LIKE C-TERMINAL DOMAIN-CONTAINING PROTEIN"/>
    <property type="match status" value="1"/>
</dbReference>
<evidence type="ECO:0000256" key="1">
    <source>
        <dbReference type="ARBA" id="ARBA00023002"/>
    </source>
</evidence>
<protein>
    <submittedName>
        <fullName evidence="2">Uncharacterized protein</fullName>
    </submittedName>
</protein>
<dbReference type="OrthoDB" id="4219241at2759"/>
<keyword evidence="1" id="KW-0560">Oxidoreductase</keyword>
<dbReference type="InterPro" id="IPR052228">
    <property type="entry name" value="Sec_Metab_Biosynth_Oxidored"/>
</dbReference>